<comment type="catalytic activity">
    <reaction evidence="17">
        <text>L-arginyl-glycine(out) = L-arginyl-glycine(in)</text>
        <dbReference type="Rhea" id="RHEA:79391"/>
        <dbReference type="ChEBI" id="CHEBI:229955"/>
    </reaction>
</comment>
<keyword evidence="5 26" id="KW-1133">Transmembrane helix</keyword>
<comment type="subunit">
    <text evidence="24">Homodimer. Interacts with lysosomal protein GLMP (via lumenal domain); the interaction starts while both proteins are still in the endoplasmic reticulum and is required for stabilization of MFSD1 in lysosomes but has no direct effect on its targeting to lysosomes or transporter activity.</text>
</comment>
<evidence type="ECO:0000259" key="27">
    <source>
        <dbReference type="PROSITE" id="PS50850"/>
    </source>
</evidence>
<feature type="transmembrane region" description="Helical" evidence="26">
    <location>
        <begin position="392"/>
        <end position="415"/>
    </location>
</feature>
<evidence type="ECO:0000256" key="14">
    <source>
        <dbReference type="ARBA" id="ARBA00044898"/>
    </source>
</evidence>
<dbReference type="VEuPathDB" id="VectorBase:GPAI000460"/>
<evidence type="ECO:0000256" key="24">
    <source>
        <dbReference type="ARBA" id="ARBA00046376"/>
    </source>
</evidence>
<evidence type="ECO:0000256" key="20">
    <source>
        <dbReference type="ARBA" id="ARBA00044924"/>
    </source>
</evidence>
<feature type="transmembrane region" description="Helical" evidence="26">
    <location>
        <begin position="267"/>
        <end position="290"/>
    </location>
</feature>
<evidence type="ECO:0000256" key="21">
    <source>
        <dbReference type="ARBA" id="ARBA00044985"/>
    </source>
</evidence>
<dbReference type="PANTHER" id="PTHR23512:SF3">
    <property type="entry name" value="MAJOR FACILITATOR SUPERFAMILY DOMAIN-CONTAINING PROTEIN 1"/>
    <property type="match status" value="1"/>
</dbReference>
<feature type="transmembrane region" description="Helical" evidence="26">
    <location>
        <begin position="334"/>
        <end position="353"/>
    </location>
</feature>
<evidence type="ECO:0000256" key="26">
    <source>
        <dbReference type="SAM" id="Phobius"/>
    </source>
</evidence>
<dbReference type="InterPro" id="IPR020846">
    <property type="entry name" value="MFS_dom"/>
</dbReference>
<evidence type="ECO:0000256" key="9">
    <source>
        <dbReference type="ARBA" id="ARBA00044878"/>
    </source>
</evidence>
<comment type="catalytic activity">
    <reaction evidence="16">
        <text>L-lysyl-L-lysine(out) = L-lysyl-L-lysine(in)</text>
        <dbReference type="Rhea" id="RHEA:79403"/>
        <dbReference type="ChEBI" id="CHEBI:229956"/>
    </reaction>
</comment>
<keyword evidence="6 26" id="KW-0472">Membrane</keyword>
<dbReference type="GO" id="GO:0005765">
    <property type="term" value="C:lysosomal membrane"/>
    <property type="evidence" value="ECO:0007669"/>
    <property type="project" value="UniProtKB-SubCell"/>
</dbReference>
<dbReference type="Gene3D" id="1.20.1250.20">
    <property type="entry name" value="MFS general substrate transporter like domains"/>
    <property type="match status" value="2"/>
</dbReference>
<dbReference type="PANTHER" id="PTHR23512">
    <property type="entry name" value="MAJOR FACILITATOR SUPERFAMILY DOMAIN-CONTAINING PROTEIN 1"/>
    <property type="match status" value="1"/>
</dbReference>
<reference evidence="29" key="1">
    <citation type="submission" date="2014-03" db="EMBL/GenBank/DDBJ databases">
        <authorList>
            <person name="Aksoy S."/>
            <person name="Warren W."/>
            <person name="Wilson R.K."/>
        </authorList>
    </citation>
    <scope>NUCLEOTIDE SEQUENCE [LARGE SCALE GENOMIC DNA]</scope>
    <source>
        <strain evidence="29">IAEA</strain>
    </source>
</reference>
<evidence type="ECO:0000256" key="4">
    <source>
        <dbReference type="ARBA" id="ARBA00022692"/>
    </source>
</evidence>
<evidence type="ECO:0000313" key="29">
    <source>
        <dbReference type="Proteomes" id="UP000092445"/>
    </source>
</evidence>
<keyword evidence="3" id="KW-0813">Transport</keyword>
<feature type="transmembrane region" description="Helical" evidence="26">
    <location>
        <begin position="359"/>
        <end position="380"/>
    </location>
</feature>
<dbReference type="InterPro" id="IPR052187">
    <property type="entry name" value="MFSD1"/>
</dbReference>
<comment type="catalytic activity">
    <reaction evidence="9">
        <text>L-histidyl-glycine(out) = L-histidyl-glycine(in)</text>
        <dbReference type="Rhea" id="RHEA:79395"/>
        <dbReference type="ChEBI" id="CHEBI:229957"/>
    </reaction>
</comment>
<dbReference type="InterPro" id="IPR036259">
    <property type="entry name" value="MFS_trans_sf"/>
</dbReference>
<evidence type="ECO:0000256" key="13">
    <source>
        <dbReference type="ARBA" id="ARBA00044893"/>
    </source>
</evidence>
<keyword evidence="4 26" id="KW-0812">Transmembrane</keyword>
<dbReference type="PROSITE" id="PS50850">
    <property type="entry name" value="MFS"/>
    <property type="match status" value="1"/>
</dbReference>
<comment type="catalytic activity">
    <reaction evidence="11">
        <text>L-alpha-aminoacyl-L-histidine(out) = L-alpha-aminoacyl-L-histidine(in)</text>
        <dbReference type="Rhea" id="RHEA:79375"/>
        <dbReference type="ChEBI" id="CHEBI:229967"/>
    </reaction>
</comment>
<dbReference type="AlphaFoldDB" id="A0A1A9Z0Q8"/>
<keyword evidence="7" id="KW-0458">Lysosome</keyword>
<evidence type="ECO:0000256" key="23">
    <source>
        <dbReference type="ARBA" id="ARBA00045709"/>
    </source>
</evidence>
<dbReference type="Proteomes" id="UP000092445">
    <property type="component" value="Unassembled WGS sequence"/>
</dbReference>
<evidence type="ECO:0000256" key="5">
    <source>
        <dbReference type="ARBA" id="ARBA00022989"/>
    </source>
</evidence>
<dbReference type="GO" id="GO:0022857">
    <property type="term" value="F:transmembrane transporter activity"/>
    <property type="evidence" value="ECO:0007669"/>
    <property type="project" value="InterPro"/>
</dbReference>
<evidence type="ECO:0000256" key="25">
    <source>
        <dbReference type="SAM" id="MobiDB-lite"/>
    </source>
</evidence>
<dbReference type="EnsemblMetazoa" id="GPAI000460-RA">
    <property type="protein sequence ID" value="GPAI000460-PA"/>
    <property type="gene ID" value="GPAI000460"/>
</dbReference>
<dbReference type="Pfam" id="PF07690">
    <property type="entry name" value="MFS_1"/>
    <property type="match status" value="2"/>
</dbReference>
<evidence type="ECO:0000256" key="15">
    <source>
        <dbReference type="ARBA" id="ARBA00044899"/>
    </source>
</evidence>
<evidence type="ECO:0000256" key="2">
    <source>
        <dbReference type="ARBA" id="ARBA00008335"/>
    </source>
</evidence>
<organism evidence="28 29">
    <name type="scientific">Glossina pallidipes</name>
    <name type="common">Tsetse fly</name>
    <dbReference type="NCBI Taxonomy" id="7398"/>
    <lineage>
        <taxon>Eukaryota</taxon>
        <taxon>Metazoa</taxon>
        <taxon>Ecdysozoa</taxon>
        <taxon>Arthropoda</taxon>
        <taxon>Hexapoda</taxon>
        <taxon>Insecta</taxon>
        <taxon>Pterygota</taxon>
        <taxon>Neoptera</taxon>
        <taxon>Endopterygota</taxon>
        <taxon>Diptera</taxon>
        <taxon>Brachycera</taxon>
        <taxon>Muscomorpha</taxon>
        <taxon>Hippoboscoidea</taxon>
        <taxon>Glossinidae</taxon>
        <taxon>Glossina</taxon>
    </lineage>
</organism>
<comment type="subcellular location">
    <subcellularLocation>
        <location evidence="1">Lysosome membrane</location>
        <topology evidence="1">Multi-pass membrane protein</topology>
    </subcellularLocation>
</comment>
<accession>A0A1A9Z0Q8</accession>
<feature type="transmembrane region" description="Helical" evidence="26">
    <location>
        <begin position="87"/>
        <end position="109"/>
    </location>
</feature>
<feature type="domain" description="Major facilitator superfamily (MFS) profile" evidence="27">
    <location>
        <begin position="47"/>
        <end position="470"/>
    </location>
</feature>
<dbReference type="SUPFAM" id="SSF103473">
    <property type="entry name" value="MFS general substrate transporter"/>
    <property type="match status" value="1"/>
</dbReference>
<comment type="catalytic activity">
    <reaction evidence="13">
        <text>L-alpha-aminoacyl-L-lysine(out) = L-alpha-aminoacyl-L-lysine(in)</text>
        <dbReference type="Rhea" id="RHEA:79383"/>
        <dbReference type="ChEBI" id="CHEBI:229966"/>
    </reaction>
</comment>
<protein>
    <recommendedName>
        <fullName evidence="21">Lysosomal dipeptide transporter MFSD1</fullName>
    </recommendedName>
    <alternativeName>
        <fullName evidence="22">Major facilitator superfamily domain-containing protein 1</fullName>
    </alternativeName>
</protein>
<feature type="transmembrane region" description="Helical" evidence="26">
    <location>
        <begin position="141"/>
        <end position="162"/>
    </location>
</feature>
<comment type="catalytic activity">
    <reaction evidence="14">
        <text>L-aspartyl-L-lysine(out) = L-aspartyl-L-lysine(in)</text>
        <dbReference type="Rhea" id="RHEA:79411"/>
        <dbReference type="ChEBI" id="CHEBI:229953"/>
    </reaction>
</comment>
<feature type="transmembrane region" description="Helical" evidence="26">
    <location>
        <begin position="214"/>
        <end position="238"/>
    </location>
</feature>
<comment type="catalytic activity">
    <reaction evidence="19">
        <text>L-alanyl-L-lysine(out) = L-alanyl-L-lysine(in)</text>
        <dbReference type="Rhea" id="RHEA:79415"/>
        <dbReference type="ChEBI" id="CHEBI:192470"/>
    </reaction>
</comment>
<comment type="similarity">
    <text evidence="2">Belongs to the major facilitator superfamily.</text>
</comment>
<comment type="catalytic activity">
    <reaction evidence="18">
        <text>L-histidyl-L-alpha-amino acid(out) = L-histidyl-L-alpha-amino acid(in)</text>
        <dbReference type="Rhea" id="RHEA:79379"/>
        <dbReference type="ChEBI" id="CHEBI:229964"/>
    </reaction>
</comment>
<evidence type="ECO:0000256" key="16">
    <source>
        <dbReference type="ARBA" id="ARBA00044900"/>
    </source>
</evidence>
<dbReference type="CDD" id="cd17340">
    <property type="entry name" value="MFS_MFSD1"/>
    <property type="match status" value="1"/>
</dbReference>
<reference evidence="28" key="2">
    <citation type="submission" date="2020-05" db="UniProtKB">
        <authorList>
            <consortium name="EnsemblMetazoa"/>
        </authorList>
    </citation>
    <scope>IDENTIFICATION</scope>
    <source>
        <strain evidence="28">IAEA</strain>
    </source>
</reference>
<evidence type="ECO:0000256" key="18">
    <source>
        <dbReference type="ARBA" id="ARBA00044912"/>
    </source>
</evidence>
<dbReference type="InterPro" id="IPR011701">
    <property type="entry name" value="MFS"/>
</dbReference>
<evidence type="ECO:0000256" key="6">
    <source>
        <dbReference type="ARBA" id="ARBA00023136"/>
    </source>
</evidence>
<dbReference type="STRING" id="7398.A0A1A9Z0Q8"/>
<keyword evidence="29" id="KW-1185">Reference proteome</keyword>
<evidence type="ECO:0000256" key="3">
    <source>
        <dbReference type="ARBA" id="ARBA00022448"/>
    </source>
</evidence>
<sequence length="704" mass="79269">MADDRLPIIENEQNAQTPNRRGPQDNELDFEPVGCTSACCNPTSSLHRFLALIFMCLLGFGSYFCYDNPGALQDVFKKELNITTTQFTLIYSIYSWPNVVLCFLGGFLIDRVFGIRLGTVIYLFILLVGQLLFASGGILKTFWLMIVGRFIFGIGAESLAVAQNNYAVLWFKGKELNMVFGLQLSVARLGSTVNFWVMQPIYNYVKTYYPHNTIGVVLLLAAGTCVLSLLCALILGWMDKRAERILHRNLNPGGEIAKLSDITTFKITFWMVSVICVAYYVCVFPFIALGKGFFMEKFHLSPEEANSVNSILYLISAIASPLFGFIIDKTGRNVGWIFVATSATMGAHSLLAFTMLNPYVGMTLMGLSYSMLAASLWPLVALIIPEYQLGTAYGFCQSVQNLGLAVVTILSGLIVDKSHGDYIWLELFYLGWLTSKYPQLIVHTPSKTYFKYLVAFLATTVIYAYDRKTKGNLNMTPAQRVEYANATAAAATLTNAGDNAGSTNEYASDQEPLLNLGSSQGVKRDAEKCRDGKMQLIIGNKKDREEDLKIKHQSDDDQPDDIYDSQTGQMPVINDWRRHLLSEKDLESIRASSKLRTVFNIIQSVRKKVKNAFVAVLNIVEPFFKKITEKDPQVLKELNVNPNSQWVLGEDYYRLDGKAPKTIRHAMINVFNNVFNKRARVFFDFGQSWWPMYQFNRRQPGDYA</sequence>
<evidence type="ECO:0000256" key="8">
    <source>
        <dbReference type="ARBA" id="ARBA00044876"/>
    </source>
</evidence>
<comment type="function">
    <text evidence="23">Lysosomal dipeptide uniporter that selectively exports lysine, arginine or histidine-containing dipeptides with a net positive charge from the lysosome lumen into the cytosol. Could play a role in a specific type of protein O-glycosylation indirectly regulating macrophages migration and tissue invasion. Also essential for liver homeostasis.</text>
</comment>
<comment type="catalytic activity">
    <reaction evidence="12">
        <text>L-lysyl-L-alpha-amino acid(out) = L-lysyl-L-alpha-amino acid(in)</text>
        <dbReference type="Rhea" id="RHEA:79387"/>
        <dbReference type="ChEBI" id="CHEBI:229965"/>
    </reaction>
</comment>
<evidence type="ECO:0000256" key="11">
    <source>
        <dbReference type="ARBA" id="ARBA00044884"/>
    </source>
</evidence>
<feature type="transmembrane region" description="Helical" evidence="26">
    <location>
        <begin position="310"/>
        <end position="327"/>
    </location>
</feature>
<proteinExistence type="inferred from homology"/>
<evidence type="ECO:0000256" key="1">
    <source>
        <dbReference type="ARBA" id="ARBA00004155"/>
    </source>
</evidence>
<name>A0A1A9Z0Q8_GLOPL</name>
<evidence type="ECO:0000313" key="28">
    <source>
        <dbReference type="EnsemblMetazoa" id="GPAI000460-PA"/>
    </source>
</evidence>
<feature type="transmembrane region" description="Helical" evidence="26">
    <location>
        <begin position="115"/>
        <end position="134"/>
    </location>
</feature>
<comment type="catalytic activity">
    <reaction evidence="15">
        <text>L-arginyl-L-alpha-amino acid(out) = L-arginyl-L-alpha-amino acid(in)</text>
        <dbReference type="Rhea" id="RHEA:79371"/>
        <dbReference type="ChEBI" id="CHEBI:84315"/>
    </reaction>
</comment>
<comment type="catalytic activity">
    <reaction evidence="20">
        <text>L-lysyl-glycine(out) = L-lysyl-glycine(in)</text>
        <dbReference type="Rhea" id="RHEA:79407"/>
        <dbReference type="ChEBI" id="CHEBI:191202"/>
    </reaction>
</comment>
<feature type="region of interest" description="Disordered" evidence="25">
    <location>
        <begin position="1"/>
        <end position="25"/>
    </location>
</feature>
<evidence type="ECO:0000256" key="17">
    <source>
        <dbReference type="ARBA" id="ARBA00044903"/>
    </source>
</evidence>
<evidence type="ECO:0000256" key="10">
    <source>
        <dbReference type="ARBA" id="ARBA00044881"/>
    </source>
</evidence>
<evidence type="ECO:0000256" key="12">
    <source>
        <dbReference type="ARBA" id="ARBA00044891"/>
    </source>
</evidence>
<comment type="catalytic activity">
    <reaction evidence="8">
        <text>L-lysyl-L-alanine(out) = L-lysyl-L-alanine(in)</text>
        <dbReference type="Rhea" id="RHEA:79399"/>
        <dbReference type="ChEBI" id="CHEBI:229954"/>
    </reaction>
</comment>
<feature type="transmembrane region" description="Helical" evidence="26">
    <location>
        <begin position="49"/>
        <end position="66"/>
    </location>
</feature>
<evidence type="ECO:0000256" key="22">
    <source>
        <dbReference type="ARBA" id="ARBA00045018"/>
    </source>
</evidence>
<comment type="catalytic activity">
    <reaction evidence="10">
        <text>L-alpha-aminoacyl-L-arginine(out) = L-alpha-aminoacyl-L-arginine(in)</text>
        <dbReference type="Rhea" id="RHEA:79367"/>
        <dbReference type="ChEBI" id="CHEBI:229968"/>
    </reaction>
</comment>
<feature type="transmembrane region" description="Helical" evidence="26">
    <location>
        <begin position="449"/>
        <end position="465"/>
    </location>
</feature>
<evidence type="ECO:0000256" key="7">
    <source>
        <dbReference type="ARBA" id="ARBA00023228"/>
    </source>
</evidence>
<evidence type="ECO:0000256" key="19">
    <source>
        <dbReference type="ARBA" id="ARBA00044919"/>
    </source>
</evidence>